<feature type="region of interest" description="Disordered" evidence="1">
    <location>
        <begin position="312"/>
        <end position="373"/>
    </location>
</feature>
<dbReference type="InterPro" id="IPR025852">
    <property type="entry name" value="SM_dom_ATX"/>
</dbReference>
<dbReference type="Pfam" id="PF14438">
    <property type="entry name" value="SM-ATX"/>
    <property type="match status" value="1"/>
</dbReference>
<dbReference type="EMBL" id="JAIFTL010000460">
    <property type="protein sequence ID" value="KAG9319423.1"/>
    <property type="molecule type" value="Genomic_DNA"/>
</dbReference>
<feature type="region of interest" description="Disordered" evidence="1">
    <location>
        <begin position="771"/>
        <end position="796"/>
    </location>
</feature>
<dbReference type="PANTHER" id="PTHR12854">
    <property type="entry name" value="ATAXIN 2-RELATED"/>
    <property type="match status" value="1"/>
</dbReference>
<dbReference type="AlphaFoldDB" id="A0A9P7ZW86"/>
<evidence type="ECO:0000259" key="2">
    <source>
        <dbReference type="SMART" id="SM01272"/>
    </source>
</evidence>
<gene>
    <name evidence="3" type="ORF">KVV02_007988</name>
</gene>
<dbReference type="InterPro" id="IPR009604">
    <property type="entry name" value="LsmAD_domain"/>
</dbReference>
<dbReference type="SMART" id="SM01272">
    <property type="entry name" value="LsmAD"/>
    <property type="match status" value="1"/>
</dbReference>
<evidence type="ECO:0000313" key="4">
    <source>
        <dbReference type="Proteomes" id="UP000717515"/>
    </source>
</evidence>
<dbReference type="InterPro" id="IPR045117">
    <property type="entry name" value="ATXN2-like"/>
</dbReference>
<feature type="compositionally biased region" description="Polar residues" evidence="1">
    <location>
        <begin position="27"/>
        <end position="52"/>
    </location>
</feature>
<feature type="compositionally biased region" description="Polar residues" evidence="1">
    <location>
        <begin position="313"/>
        <end position="338"/>
    </location>
</feature>
<dbReference type="Pfam" id="PF06741">
    <property type="entry name" value="LsmAD"/>
    <property type="match status" value="1"/>
</dbReference>
<feature type="region of interest" description="Disordered" evidence="1">
    <location>
        <begin position="390"/>
        <end position="419"/>
    </location>
</feature>
<feature type="compositionally biased region" description="Low complexity" evidence="1">
    <location>
        <begin position="390"/>
        <end position="405"/>
    </location>
</feature>
<feature type="region of interest" description="Disordered" evidence="1">
    <location>
        <begin position="1"/>
        <end position="57"/>
    </location>
</feature>
<accession>A0A9P7ZW86</accession>
<dbReference type="PANTHER" id="PTHR12854:SF7">
    <property type="entry name" value="ATAXIN-2 HOMOLOG"/>
    <property type="match status" value="1"/>
</dbReference>
<feature type="domain" description="LsmAD" evidence="2">
    <location>
        <begin position="224"/>
        <end position="295"/>
    </location>
</feature>
<evidence type="ECO:0000256" key="1">
    <source>
        <dbReference type="SAM" id="MobiDB-lite"/>
    </source>
</evidence>
<name>A0A9P7ZW86_MORAP</name>
<proteinExistence type="predicted"/>
<evidence type="ECO:0000313" key="3">
    <source>
        <dbReference type="EMBL" id="KAG9319423.1"/>
    </source>
</evidence>
<organism evidence="3 4">
    <name type="scientific">Mortierella alpina</name>
    <name type="common">Oleaginous fungus</name>
    <name type="synonym">Mortierella renispora</name>
    <dbReference type="NCBI Taxonomy" id="64518"/>
    <lineage>
        <taxon>Eukaryota</taxon>
        <taxon>Fungi</taxon>
        <taxon>Fungi incertae sedis</taxon>
        <taxon>Mucoromycota</taxon>
        <taxon>Mortierellomycotina</taxon>
        <taxon>Mortierellomycetes</taxon>
        <taxon>Mortierellales</taxon>
        <taxon>Mortierellaceae</taxon>
        <taxon>Mortierella</taxon>
    </lineage>
</organism>
<sequence length="886" mass="95553">MTTFNGRSATKGGKAVFVQRGARGKWGSQSPPTTSQSAFSAGGNSSPQSTSLAPAPTLKETVVSETDSKHMHDRMLFLLSNMIGMTVEITVKNGSKYEGLFHTVFTEGDLGIVLRLAKPISGKDKKEHAPLIHQMIVLAKDCMAISVVGVDFEPHERMAPERGEREGFKTDTDISRSGDIRERDLKKWAPEEHTHFGGIDDDLTDSHHGSNTSWDQFAANERLFGVRTDFDEELYTTKLDRTGIDFKAREQHAIQIANEIQQSVSSNVHMREERGLAVDDSGLDEEDLYGAVVRDPLPVSNKYMPPAMRRQQEFNQQKRPGTPSNQYPTPRVSHTQVLASPSTSAPTQSAKLQQASSQTQHSQASIPGAKDQTLATTSTVPMTAATITTSPSTVASMSISTSSTSKPVESVEQTTIGRSNSTKVSSAQFNLNDLRTHNPVSALLNAATIQGSKNQQIPEHAVDAKQIEDNLAKFAMTARTFATNDKALVNQTKMGLTQRRTELFQLEKNGLAAELKQFGKEMSKKLNNTPMPDDVKEIFVKKGDHAVTVAGTTESSSKETTTVRSAEIDRIVAEPKDATSTVTKTSATGVTTSMKLIDKPNAEKSTLGNSFKFNPKASVFKPNVNAAPFTPSFAIGGDKKSSSPGAQASAEKNVFFGRSIKKGPQSLQALMSSPFAKGQTSSNPTSVAPTWPYGQRAFRHLFQVTNRYEEDLMFSQGIGQHGGNGTGSFYAISPYNFGPSGQFSVPPHMTMGGPSHMVPFMGGGGPVPFSQPPPPPGMPHTGAGPGFSQMAPTSSPHYPPQGFQPGRAGMIAPTGMHIPMYPYPPTAHGGPMMMRYPPPDLMPPLGPNGMVVHQRPLGIEPQMMHYPAATREHGPTEDAAMDSSAS</sequence>
<reference evidence="3" key="1">
    <citation type="submission" date="2021-07" db="EMBL/GenBank/DDBJ databases">
        <title>Draft genome of Mortierella alpina, strain LL118, isolated from an aspen leaf litter sample.</title>
        <authorList>
            <person name="Yang S."/>
            <person name="Vinatzer B.A."/>
        </authorList>
    </citation>
    <scope>NUCLEOTIDE SEQUENCE</scope>
    <source>
        <strain evidence="3">LL118</strain>
    </source>
</reference>
<dbReference type="GO" id="GO:0034063">
    <property type="term" value="P:stress granule assembly"/>
    <property type="evidence" value="ECO:0007669"/>
    <property type="project" value="TreeGrafter"/>
</dbReference>
<dbReference type="Proteomes" id="UP000717515">
    <property type="component" value="Unassembled WGS sequence"/>
</dbReference>
<protein>
    <recommendedName>
        <fullName evidence="2">LsmAD domain-containing protein</fullName>
    </recommendedName>
</protein>
<dbReference type="GO" id="GO:0003729">
    <property type="term" value="F:mRNA binding"/>
    <property type="evidence" value="ECO:0007669"/>
    <property type="project" value="TreeGrafter"/>
</dbReference>
<dbReference type="GO" id="GO:0010494">
    <property type="term" value="C:cytoplasmic stress granule"/>
    <property type="evidence" value="ECO:0007669"/>
    <property type="project" value="TreeGrafter"/>
</dbReference>
<feature type="compositionally biased region" description="Low complexity" evidence="1">
    <location>
        <begin position="339"/>
        <end position="365"/>
    </location>
</feature>
<comment type="caution">
    <text evidence="3">The sequence shown here is derived from an EMBL/GenBank/DDBJ whole genome shotgun (WGS) entry which is preliminary data.</text>
</comment>